<dbReference type="GO" id="GO:0005886">
    <property type="term" value="C:plasma membrane"/>
    <property type="evidence" value="ECO:0007669"/>
    <property type="project" value="UniProtKB-SubCell"/>
</dbReference>
<dbReference type="Gene3D" id="3.30.70.260">
    <property type="match status" value="1"/>
</dbReference>
<name>A0A1Y6K6S9_9CHLR</name>
<keyword evidence="5 7" id="KW-1133">Transmembrane helix</keyword>
<evidence type="ECO:0000256" key="3">
    <source>
        <dbReference type="ARBA" id="ARBA00022475"/>
    </source>
</evidence>
<reference evidence="10" key="1">
    <citation type="submission" date="2017-05" db="EMBL/GenBank/DDBJ databases">
        <authorList>
            <person name="Kirkegaard R."/>
            <person name="Mcilroy J S."/>
        </authorList>
    </citation>
    <scope>NUCLEOTIDE SEQUENCE [LARGE SCALE GENOMIC DNA]</scope>
</reference>
<proteinExistence type="inferred from homology"/>
<dbReference type="InterPro" id="IPR049177">
    <property type="entry name" value="MgtC_SapB_SrpB_YhiD_N"/>
</dbReference>
<feature type="transmembrane region" description="Helical" evidence="7">
    <location>
        <begin position="103"/>
        <end position="135"/>
    </location>
</feature>
<comment type="subcellular location">
    <subcellularLocation>
        <location evidence="1">Cell membrane</location>
        <topology evidence="1">Multi-pass membrane protein</topology>
    </subcellularLocation>
</comment>
<sequence>MMVSEKQIILRILVGAILGGVIGFERERHDQPAGLRTHMILVIGATLAMILSVNLGHIYARENLPFDPARLAAQVISGIGFLGAGAILRYGNNVKGLTTATSLWTMAIVGLAVGAGYYLVSVVATALMLGVLSLLHVIENRYVRTSVARFIQIEAEYRKGLVKTVRKIIFDHAEKMLSFNAQKNIKNFRLHIQALARFANDEPLEELIDSLYEIDGVDSIKIE</sequence>
<accession>A0A1Y6K6S9</accession>
<evidence type="ECO:0000259" key="8">
    <source>
        <dbReference type="Pfam" id="PF02308"/>
    </source>
</evidence>
<evidence type="ECO:0000256" key="1">
    <source>
        <dbReference type="ARBA" id="ARBA00004651"/>
    </source>
</evidence>
<dbReference type="RefSeq" id="WP_087863138.1">
    <property type="nucleotide sequence ID" value="NZ_LT859958.1"/>
</dbReference>
<evidence type="ECO:0000313" key="10">
    <source>
        <dbReference type="Proteomes" id="UP000195514"/>
    </source>
</evidence>
<comment type="similarity">
    <text evidence="2">Belongs to the MgtC/SapB family.</text>
</comment>
<evidence type="ECO:0000256" key="6">
    <source>
        <dbReference type="ARBA" id="ARBA00023136"/>
    </source>
</evidence>
<keyword evidence="6 7" id="KW-0472">Membrane</keyword>
<dbReference type="Pfam" id="PF02308">
    <property type="entry name" value="MgtC"/>
    <property type="match status" value="1"/>
</dbReference>
<dbReference type="PRINTS" id="PR01837">
    <property type="entry name" value="MGTCSAPBPROT"/>
</dbReference>
<keyword evidence="10" id="KW-1185">Reference proteome</keyword>
<dbReference type="AlphaFoldDB" id="A0A1Y6K6S9"/>
<evidence type="ECO:0000256" key="7">
    <source>
        <dbReference type="SAM" id="Phobius"/>
    </source>
</evidence>
<feature type="transmembrane region" description="Helical" evidence="7">
    <location>
        <begin position="71"/>
        <end position="91"/>
    </location>
</feature>
<keyword evidence="4 7" id="KW-0812">Transmembrane</keyword>
<evidence type="ECO:0000256" key="5">
    <source>
        <dbReference type="ARBA" id="ARBA00022989"/>
    </source>
</evidence>
<dbReference type="InterPro" id="IPR003416">
    <property type="entry name" value="MgtC/SapB/SrpB/YhiD_fam"/>
</dbReference>
<dbReference type="OrthoDB" id="9811198at2"/>
<organism evidence="9 10">
    <name type="scientific">Candidatus Brevifilum fermentans</name>
    <dbReference type="NCBI Taxonomy" id="1986204"/>
    <lineage>
        <taxon>Bacteria</taxon>
        <taxon>Bacillati</taxon>
        <taxon>Chloroflexota</taxon>
        <taxon>Anaerolineae</taxon>
        <taxon>Anaerolineales</taxon>
        <taxon>Anaerolineaceae</taxon>
        <taxon>Candidatus Brevifilum</taxon>
    </lineage>
</organism>
<gene>
    <name evidence="9" type="primary">mgtC</name>
    <name evidence="9" type="ORF">CFX1CAM_2239</name>
</gene>
<evidence type="ECO:0000313" key="9">
    <source>
        <dbReference type="EMBL" id="SMX55304.1"/>
    </source>
</evidence>
<evidence type="ECO:0000256" key="2">
    <source>
        <dbReference type="ARBA" id="ARBA00009298"/>
    </source>
</evidence>
<evidence type="ECO:0000256" key="4">
    <source>
        <dbReference type="ARBA" id="ARBA00022692"/>
    </source>
</evidence>
<dbReference type="KEGG" id="abat:CFX1CAM_2239"/>
<dbReference type="PANTHER" id="PTHR33778:SF1">
    <property type="entry name" value="MAGNESIUM TRANSPORTER YHID-RELATED"/>
    <property type="match status" value="1"/>
</dbReference>
<feature type="domain" description="MgtC/SapB/SrpB/YhiD N-terminal" evidence="8">
    <location>
        <begin position="13"/>
        <end position="140"/>
    </location>
</feature>
<keyword evidence="3" id="KW-1003">Cell membrane</keyword>
<dbReference type="Proteomes" id="UP000195514">
    <property type="component" value="Chromosome I"/>
</dbReference>
<dbReference type="PANTHER" id="PTHR33778">
    <property type="entry name" value="PROTEIN MGTC"/>
    <property type="match status" value="1"/>
</dbReference>
<feature type="transmembrane region" description="Helical" evidence="7">
    <location>
        <begin position="39"/>
        <end position="59"/>
    </location>
</feature>
<dbReference type="EMBL" id="LT859958">
    <property type="protein sequence ID" value="SMX55304.1"/>
    <property type="molecule type" value="Genomic_DNA"/>
</dbReference>
<protein>
    <submittedName>
        <fullName evidence="9">Putative membrane protein, MgtC family</fullName>
    </submittedName>
</protein>